<sequence length="449" mass="47972">MEPTIGSKALTREQREKYLESLNEETLSALMRSTWTWDDRALRRTLSELVTDLTAVRELRVGEVGCPAPVLEAAESRVLAATGEFVAEVLGPRLLVDADNAFRESLLPLVEATGALTAEASRALDTLAVEVTGQVIERNESLSAILPEDRWEEKAFSGSATGLARVGYSAGYTLADRDYFAAAGLGAQAYTIAGSPIDDSVDVHRSTLAAAEKTGSWDPALVRTRAEAADGGWQLTGEKWYVPSADTAGTLFVIARTVGGPSLYRVEHDAPGVTIESLDSLDPTRPLARVGFEETPATLIGREGAGGLIMNRTVDRATTVLAAEQMGIVDRALKCLSDVPPAAADSESWRGYTRKLAELELLRACSTALWYRAVKLQGGDDPNAASIAAGMAHIGCSNAVRQVVLRLTSVTPDLDTTVVRTIAARARYTDLLLGGPALAHERLLERLGV</sequence>
<reference evidence="2" key="1">
    <citation type="submission" date="2023-10" db="EMBL/GenBank/DDBJ databases">
        <title>Development of a sustainable strategy for remediation of hydrocarbon-contaminated territories based on the waste exchange concept.</title>
        <authorList>
            <person name="Krivoruchko A."/>
        </authorList>
    </citation>
    <scope>NUCLEOTIDE SEQUENCE</scope>
    <source>
        <strain evidence="2">IEGM 68</strain>
    </source>
</reference>
<evidence type="ECO:0000313" key="3">
    <source>
        <dbReference type="Proteomes" id="UP001185863"/>
    </source>
</evidence>
<dbReference type="Gene3D" id="2.40.110.10">
    <property type="entry name" value="Butyryl-CoA Dehydrogenase, subunit A, domain 2"/>
    <property type="match status" value="1"/>
</dbReference>
<organism evidence="2 3">
    <name type="scientific">Rhodococcus oxybenzonivorans</name>
    <dbReference type="NCBI Taxonomy" id="1990687"/>
    <lineage>
        <taxon>Bacteria</taxon>
        <taxon>Bacillati</taxon>
        <taxon>Actinomycetota</taxon>
        <taxon>Actinomycetes</taxon>
        <taxon>Mycobacteriales</taxon>
        <taxon>Nocardiaceae</taxon>
        <taxon>Rhodococcus</taxon>
    </lineage>
</organism>
<evidence type="ECO:0000259" key="1">
    <source>
        <dbReference type="Pfam" id="PF02770"/>
    </source>
</evidence>
<dbReference type="GO" id="GO:0016627">
    <property type="term" value="F:oxidoreductase activity, acting on the CH-CH group of donors"/>
    <property type="evidence" value="ECO:0007669"/>
    <property type="project" value="InterPro"/>
</dbReference>
<proteinExistence type="predicted"/>
<dbReference type="InterPro" id="IPR006091">
    <property type="entry name" value="Acyl-CoA_Oxase/DH_mid-dom"/>
</dbReference>
<dbReference type="AlphaFoldDB" id="A0AAE4UYV8"/>
<dbReference type="EMBL" id="JAWLUP010000026">
    <property type="protein sequence ID" value="MDV7265496.1"/>
    <property type="molecule type" value="Genomic_DNA"/>
</dbReference>
<evidence type="ECO:0000313" key="2">
    <source>
        <dbReference type="EMBL" id="MDV7265496.1"/>
    </source>
</evidence>
<protein>
    <submittedName>
        <fullName evidence="2">Acyl-CoA dehydrogenase family protein</fullName>
    </submittedName>
</protein>
<comment type="caution">
    <text evidence="2">The sequence shown here is derived from an EMBL/GenBank/DDBJ whole genome shotgun (WGS) entry which is preliminary data.</text>
</comment>
<dbReference type="InterPro" id="IPR009100">
    <property type="entry name" value="AcylCoA_DH/oxidase_NM_dom_sf"/>
</dbReference>
<dbReference type="RefSeq" id="WP_213575721.1">
    <property type="nucleotide sequence ID" value="NZ_JAWLUP010000026.1"/>
</dbReference>
<name>A0AAE4UYV8_9NOCA</name>
<accession>A0AAE4UYV8</accession>
<feature type="domain" description="Acyl-CoA oxidase/dehydrogenase middle" evidence="1">
    <location>
        <begin position="208"/>
        <end position="279"/>
    </location>
</feature>
<dbReference type="Pfam" id="PF02770">
    <property type="entry name" value="Acyl-CoA_dh_M"/>
    <property type="match status" value="1"/>
</dbReference>
<gene>
    <name evidence="2" type="ORF">R4315_13180</name>
</gene>
<dbReference type="InterPro" id="IPR046373">
    <property type="entry name" value="Acyl-CoA_Oxase/DH_mid-dom_sf"/>
</dbReference>
<dbReference type="Proteomes" id="UP001185863">
    <property type="component" value="Unassembled WGS sequence"/>
</dbReference>
<dbReference type="SUPFAM" id="SSF56645">
    <property type="entry name" value="Acyl-CoA dehydrogenase NM domain-like"/>
    <property type="match status" value="1"/>
</dbReference>